<feature type="domain" description="Fibronectin type-III" evidence="15">
    <location>
        <begin position="630"/>
        <end position="724"/>
    </location>
</feature>
<protein>
    <recommendedName>
        <fullName evidence="13">Exo-1,3-beta-glucanase D</fullName>
    </recommendedName>
</protein>
<proteinExistence type="predicted"/>
<evidence type="ECO:0000256" key="5">
    <source>
        <dbReference type="ARBA" id="ARBA00022801"/>
    </source>
</evidence>
<dbReference type="PROSITE" id="PS51257">
    <property type="entry name" value="PROKAR_LIPOPROTEIN"/>
    <property type="match status" value="1"/>
</dbReference>
<dbReference type="InterPro" id="IPR003961">
    <property type="entry name" value="FN3_dom"/>
</dbReference>
<evidence type="ECO:0000256" key="3">
    <source>
        <dbReference type="ARBA" id="ARBA00022692"/>
    </source>
</evidence>
<dbReference type="SUPFAM" id="SSF49785">
    <property type="entry name" value="Galactose-binding domain-like"/>
    <property type="match status" value="2"/>
</dbReference>
<keyword evidence="7" id="KW-1133">Transmembrane helix</keyword>
<dbReference type="PROSITE" id="PS50853">
    <property type="entry name" value="FN3"/>
    <property type="match status" value="1"/>
</dbReference>
<dbReference type="SMART" id="SM00606">
    <property type="entry name" value="CBD_IV"/>
    <property type="match status" value="1"/>
</dbReference>
<dbReference type="EMBL" id="JAKGAS010000007">
    <property type="protein sequence ID" value="MCF2949168.1"/>
    <property type="molecule type" value="Genomic_DNA"/>
</dbReference>
<keyword evidence="10" id="KW-0326">Glycosidase</keyword>
<dbReference type="Pfam" id="PF00150">
    <property type="entry name" value="Cellulase"/>
    <property type="match status" value="1"/>
</dbReference>
<keyword evidence="9" id="KW-0325">Glycoprotein</keyword>
<dbReference type="InterPro" id="IPR050386">
    <property type="entry name" value="Glycosyl_hydrolase_5"/>
</dbReference>
<keyword evidence="4 14" id="KW-0732">Signal</keyword>
<dbReference type="Proteomes" id="UP001521137">
    <property type="component" value="Unassembled WGS sequence"/>
</dbReference>
<dbReference type="SMART" id="SM00060">
    <property type="entry name" value="FN3"/>
    <property type="match status" value="1"/>
</dbReference>
<gene>
    <name evidence="17" type="ORF">L0668_13690</name>
</gene>
<evidence type="ECO:0000256" key="10">
    <source>
        <dbReference type="ARBA" id="ARBA00023295"/>
    </source>
</evidence>
<reference evidence="17 18" key="1">
    <citation type="submission" date="2022-01" db="EMBL/GenBank/DDBJ databases">
        <title>Paraglaciecola sp. G1-23.</title>
        <authorList>
            <person name="Jin M.S."/>
            <person name="Han D.M."/>
            <person name="Kim H.M."/>
            <person name="Jeon C.O."/>
        </authorList>
    </citation>
    <scope>NUCLEOTIDE SEQUENCE [LARGE SCALE GENOMIC DNA]</scope>
    <source>
        <strain evidence="17 18">G1-23</strain>
    </source>
</reference>
<evidence type="ECO:0000256" key="11">
    <source>
        <dbReference type="ARBA" id="ARBA00023316"/>
    </source>
</evidence>
<dbReference type="SUPFAM" id="SSF49265">
    <property type="entry name" value="Fibronectin type III"/>
    <property type="match status" value="1"/>
</dbReference>
<sequence>MNKLTSKNHLLSTMMQVGGLAMAAMLSGCGSDAPATVKPVPIAVEQPAPTTESYSMLKQQGTMWVNQQGQKVSLRGINLGNWLAMEMWMFGGEEALGGGILDQCTLENTLVERFGEAEKQRLMTLHRDSWITENDWDVMQQAGFNLVRVPFLYDLLENDDQPMTLKDDAWKYLDWAVEMAAARDMYLVLDLHGAAGRQGSEQHTGCAGQNQLWESDEYKARTAWLWKQIAARYKDEPAIAGYGLLNEPWGTDAETLKDFVVDLYDAVRSEDEQHIVILPGHNSEGITAYGDPLDYGMDNVAFEMHFYPGIFGWGEIGYDVHRDWLTCGENGDAGVCSWAKQARDVFTPMLIGEMQPWTGLGELGGDVTRATFDKYNQLNWAVTAWSLKTVSPAGGVGNGSWGLLTNNGDQLLAKAETWSCNNWESTFAEACAVSAKSTVPYYGEGSKTMYLAIKTGSFNGTDVIYDNIALTNDTTGENALSNGDFGTGEGWTEVAVWGDPRNYDFAYPAGEFAGSDTGAALNVTAPAGHNSVIYMPVQVEGGQSYTLSGKFKDNGDFGNDMWAEIYLIPEMPTEGIDVTGRVLPSVDANSSSPEEIAHFFTSFASMDYVANQDVMQALTATEPANIFVNIPVSPSNLSLNVSETSVGLSWEAIQNNISGYKIYRSTAPRSGFEVLAETTSTSYTDSELLANTTYYYYVSAYNETDEGYASNIEASGDTFYTLPTFIEAENYTASHPGVNTEGSGDIGGGFNIGSFETNRWVDYGINVETAGTYSAEFRLASLVGDVRFDVIVAGEVLTTITVPNTGGWQDYVTLSVNLDMPAGQSTLRLNSLDNQWNLNWMRFSEGAAEPTPEPEPTPIPTGDVDFVVTLQNPTGGTNANVTMVDDADKSAQVISLEVLASDGVDQGYASIPLESFDLSVFARLTFDMRDTQGVNTAHVTLVDDQGNTWSKWTDDQTTQDAWANLGLDYSEAASTIELSKVTEVRIAQWNSGTYLVSDVTLVAQVATPSPLPTGEVDYVFALPQQPTGGTNATVSVVNDQDKGADVLSLQVLANDGVDQGYASLSFAEIDFTQFANMTVQFKDSVGSNTAHVTLVDNEGATWSLWTDDSTSLNQWVTLNVNYQAAQGIDLSKVVEVRFAQWNAGTYMLDKVTLVASVEGSMSIPLSENPMSGSNATVSLVNDAEKAADVLSLEVLANDGVDQGYAGVSFAAIDMTMYQSLNFDMKDTQGNNTVYMTFVDGEGATWSAWTEAGTTQNEWATIPFTYSGAAGIDLTNIVEIRFAQWNAGTYYIANIMLN</sequence>
<dbReference type="SUPFAM" id="SSF51445">
    <property type="entry name" value="(Trans)glycosidases"/>
    <property type="match status" value="1"/>
</dbReference>
<dbReference type="InterPro" id="IPR008979">
    <property type="entry name" value="Galactose-bd-like_sf"/>
</dbReference>
<accession>A0ABS9D8A0</accession>
<evidence type="ECO:0000256" key="4">
    <source>
        <dbReference type="ARBA" id="ARBA00022729"/>
    </source>
</evidence>
<feature type="chain" id="PRO_5046466433" description="Exo-1,3-beta-glucanase D" evidence="14">
    <location>
        <begin position="24"/>
        <end position="1297"/>
    </location>
</feature>
<keyword evidence="8" id="KW-0472">Membrane</keyword>
<dbReference type="PANTHER" id="PTHR31297">
    <property type="entry name" value="GLUCAN ENDO-1,6-BETA-GLUCOSIDASE B"/>
    <property type="match status" value="1"/>
</dbReference>
<keyword evidence="2" id="KW-1003">Cell membrane</keyword>
<evidence type="ECO:0000256" key="6">
    <source>
        <dbReference type="ARBA" id="ARBA00022968"/>
    </source>
</evidence>
<keyword evidence="6" id="KW-0735">Signal-anchor</keyword>
<evidence type="ECO:0000259" key="16">
    <source>
        <dbReference type="PROSITE" id="PS51175"/>
    </source>
</evidence>
<evidence type="ECO:0000256" key="14">
    <source>
        <dbReference type="SAM" id="SignalP"/>
    </source>
</evidence>
<dbReference type="InterPro" id="IPR013783">
    <property type="entry name" value="Ig-like_fold"/>
</dbReference>
<evidence type="ECO:0000256" key="8">
    <source>
        <dbReference type="ARBA" id="ARBA00023136"/>
    </source>
</evidence>
<evidence type="ECO:0000313" key="18">
    <source>
        <dbReference type="Proteomes" id="UP001521137"/>
    </source>
</evidence>
<dbReference type="Gene3D" id="3.20.20.80">
    <property type="entry name" value="Glycosidases"/>
    <property type="match status" value="1"/>
</dbReference>
<evidence type="ECO:0000256" key="13">
    <source>
        <dbReference type="ARBA" id="ARBA00041260"/>
    </source>
</evidence>
<dbReference type="CDD" id="cd04080">
    <property type="entry name" value="CBM6_cellulase-like"/>
    <property type="match status" value="1"/>
</dbReference>
<dbReference type="Gene3D" id="2.60.120.260">
    <property type="entry name" value="Galactose-binding domain-like"/>
    <property type="match status" value="3"/>
</dbReference>
<dbReference type="Pfam" id="PF00041">
    <property type="entry name" value="fn3"/>
    <property type="match status" value="1"/>
</dbReference>
<dbReference type="Pfam" id="PF03422">
    <property type="entry name" value="CBM_6"/>
    <property type="match status" value="1"/>
</dbReference>
<comment type="function">
    <text evidence="12">Glucosidase involved in the degradation of cellulosic biomass. Active on lichenan.</text>
</comment>
<evidence type="ECO:0000256" key="7">
    <source>
        <dbReference type="ARBA" id="ARBA00022989"/>
    </source>
</evidence>
<keyword evidence="3" id="KW-0812">Transmembrane</keyword>
<evidence type="ECO:0000256" key="2">
    <source>
        <dbReference type="ARBA" id="ARBA00022475"/>
    </source>
</evidence>
<dbReference type="InterPro" id="IPR005084">
    <property type="entry name" value="CBM6"/>
</dbReference>
<dbReference type="CDD" id="cd00063">
    <property type="entry name" value="FN3"/>
    <property type="match status" value="1"/>
</dbReference>
<dbReference type="InterPro" id="IPR006584">
    <property type="entry name" value="Cellulose-bd_IV"/>
</dbReference>
<dbReference type="InterPro" id="IPR001547">
    <property type="entry name" value="Glyco_hydro_5"/>
</dbReference>
<evidence type="ECO:0000256" key="9">
    <source>
        <dbReference type="ARBA" id="ARBA00023180"/>
    </source>
</evidence>
<dbReference type="Gene3D" id="2.60.40.10">
    <property type="entry name" value="Immunoglobulins"/>
    <property type="match status" value="1"/>
</dbReference>
<dbReference type="InterPro" id="IPR017853">
    <property type="entry name" value="GH"/>
</dbReference>
<keyword evidence="18" id="KW-1185">Reference proteome</keyword>
<evidence type="ECO:0000256" key="12">
    <source>
        <dbReference type="ARBA" id="ARBA00037126"/>
    </source>
</evidence>
<feature type="domain" description="CBM6" evidence="16">
    <location>
        <begin position="724"/>
        <end position="844"/>
    </location>
</feature>
<feature type="signal peptide" evidence="14">
    <location>
        <begin position="1"/>
        <end position="23"/>
    </location>
</feature>
<keyword evidence="5" id="KW-0378">Hydrolase</keyword>
<dbReference type="PROSITE" id="PS51175">
    <property type="entry name" value="CBM6"/>
    <property type="match status" value="1"/>
</dbReference>
<evidence type="ECO:0000259" key="15">
    <source>
        <dbReference type="PROSITE" id="PS50853"/>
    </source>
</evidence>
<dbReference type="RefSeq" id="WP_235313267.1">
    <property type="nucleotide sequence ID" value="NZ_JAKGAS010000007.1"/>
</dbReference>
<comment type="caution">
    <text evidence="17">The sequence shown here is derived from an EMBL/GenBank/DDBJ whole genome shotgun (WGS) entry which is preliminary data.</text>
</comment>
<evidence type="ECO:0000256" key="1">
    <source>
        <dbReference type="ARBA" id="ARBA00004401"/>
    </source>
</evidence>
<dbReference type="PANTHER" id="PTHR31297:SF34">
    <property type="entry name" value="GLUCAN 1,3-BETA-GLUCOSIDASE 2"/>
    <property type="match status" value="1"/>
</dbReference>
<comment type="subcellular location">
    <subcellularLocation>
        <location evidence="1">Cell membrane</location>
        <topology evidence="1">Single-pass type II membrane protein</topology>
    </subcellularLocation>
</comment>
<organism evidence="17 18">
    <name type="scientific">Paraglaciecola algarum</name>
    <dbReference type="NCBI Taxonomy" id="3050085"/>
    <lineage>
        <taxon>Bacteria</taxon>
        <taxon>Pseudomonadati</taxon>
        <taxon>Pseudomonadota</taxon>
        <taxon>Gammaproteobacteria</taxon>
        <taxon>Alteromonadales</taxon>
        <taxon>Alteromonadaceae</taxon>
        <taxon>Paraglaciecola</taxon>
    </lineage>
</organism>
<name>A0ABS9D8A0_9ALTE</name>
<keyword evidence="11" id="KW-0961">Cell wall biogenesis/degradation</keyword>
<evidence type="ECO:0000313" key="17">
    <source>
        <dbReference type="EMBL" id="MCF2949168.1"/>
    </source>
</evidence>
<dbReference type="InterPro" id="IPR036116">
    <property type="entry name" value="FN3_sf"/>
</dbReference>